<dbReference type="InterPro" id="IPR027417">
    <property type="entry name" value="P-loop_NTPase"/>
</dbReference>
<gene>
    <name evidence="7" type="ORF">ESZ50_09845</name>
</gene>
<reference evidence="7 8" key="1">
    <citation type="submission" date="2019-01" db="EMBL/GenBank/DDBJ databases">
        <title>Weissella sp. nov., a novel lactic acid bacterium isolated from animal feces.</title>
        <authorList>
            <person name="Wang L.-T."/>
        </authorList>
    </citation>
    <scope>NUCLEOTIDE SEQUENCE [LARGE SCALE GENOMIC DNA]</scope>
    <source>
        <strain evidence="7 8">8H-2</strain>
    </source>
</reference>
<keyword evidence="4" id="KW-0067">ATP-binding</keyword>
<dbReference type="InterPro" id="IPR011545">
    <property type="entry name" value="DEAD/DEAH_box_helicase_dom"/>
</dbReference>
<feature type="domain" description="Helicase C-terminal" evidence="6">
    <location>
        <begin position="224"/>
        <end position="381"/>
    </location>
</feature>
<keyword evidence="3 7" id="KW-0347">Helicase</keyword>
<keyword evidence="1" id="KW-0547">Nucleotide-binding</keyword>
<dbReference type="SMART" id="SM00487">
    <property type="entry name" value="DEXDc"/>
    <property type="match status" value="1"/>
</dbReference>
<dbReference type="PANTHER" id="PTHR13710:SF84">
    <property type="entry name" value="ATP-DEPENDENT DNA HELICASE RECS-RELATED"/>
    <property type="match status" value="1"/>
</dbReference>
<dbReference type="OrthoDB" id="9763310at2"/>
<keyword evidence="8" id="KW-1185">Reference proteome</keyword>
<dbReference type="Gene3D" id="3.40.50.300">
    <property type="entry name" value="P-loop containing nucleotide triphosphate hydrolases"/>
    <property type="match status" value="2"/>
</dbReference>
<dbReference type="Proteomes" id="UP000371977">
    <property type="component" value="Unassembled WGS sequence"/>
</dbReference>
<dbReference type="InterPro" id="IPR001650">
    <property type="entry name" value="Helicase_C-like"/>
</dbReference>
<dbReference type="GO" id="GO:0030894">
    <property type="term" value="C:replisome"/>
    <property type="evidence" value="ECO:0007669"/>
    <property type="project" value="TreeGrafter"/>
</dbReference>
<dbReference type="GO" id="GO:0043138">
    <property type="term" value="F:3'-5' DNA helicase activity"/>
    <property type="evidence" value="ECO:0007669"/>
    <property type="project" value="TreeGrafter"/>
</dbReference>
<evidence type="ECO:0000256" key="3">
    <source>
        <dbReference type="ARBA" id="ARBA00022806"/>
    </source>
</evidence>
<dbReference type="SMART" id="SM00490">
    <property type="entry name" value="HELICc"/>
    <property type="match status" value="1"/>
</dbReference>
<proteinExistence type="predicted"/>
<evidence type="ECO:0000256" key="1">
    <source>
        <dbReference type="ARBA" id="ARBA00022741"/>
    </source>
</evidence>
<dbReference type="PANTHER" id="PTHR13710">
    <property type="entry name" value="DNA HELICASE RECQ FAMILY MEMBER"/>
    <property type="match status" value="1"/>
</dbReference>
<dbReference type="AlphaFoldDB" id="A0A6C2C3F2"/>
<dbReference type="Pfam" id="PF00271">
    <property type="entry name" value="Helicase_C"/>
    <property type="match status" value="1"/>
</dbReference>
<dbReference type="GO" id="GO:0006281">
    <property type="term" value="P:DNA repair"/>
    <property type="evidence" value="ECO:0007669"/>
    <property type="project" value="TreeGrafter"/>
</dbReference>
<dbReference type="GO" id="GO:0005737">
    <property type="term" value="C:cytoplasm"/>
    <property type="evidence" value="ECO:0007669"/>
    <property type="project" value="TreeGrafter"/>
</dbReference>
<dbReference type="InterPro" id="IPR004589">
    <property type="entry name" value="DNA_helicase_ATP-dep_RecQ"/>
</dbReference>
<dbReference type="EMBL" id="SDGZ01000024">
    <property type="protein sequence ID" value="TYC48066.1"/>
    <property type="molecule type" value="Genomic_DNA"/>
</dbReference>
<feature type="domain" description="Helicase ATP-binding" evidence="5">
    <location>
        <begin position="27"/>
        <end position="194"/>
    </location>
</feature>
<evidence type="ECO:0000259" key="5">
    <source>
        <dbReference type="PROSITE" id="PS51192"/>
    </source>
</evidence>
<evidence type="ECO:0000313" key="8">
    <source>
        <dbReference type="Proteomes" id="UP000371977"/>
    </source>
</evidence>
<dbReference type="GO" id="GO:0006310">
    <property type="term" value="P:DNA recombination"/>
    <property type="evidence" value="ECO:0007669"/>
    <property type="project" value="InterPro"/>
</dbReference>
<dbReference type="SUPFAM" id="SSF52540">
    <property type="entry name" value="P-loop containing nucleoside triphosphate hydrolases"/>
    <property type="match status" value="1"/>
</dbReference>
<comment type="caution">
    <text evidence="7">The sequence shown here is derived from an EMBL/GenBank/DDBJ whole genome shotgun (WGS) entry which is preliminary data.</text>
</comment>
<evidence type="ECO:0000256" key="4">
    <source>
        <dbReference type="ARBA" id="ARBA00022840"/>
    </source>
</evidence>
<dbReference type="PROSITE" id="PS51192">
    <property type="entry name" value="HELICASE_ATP_BIND_1"/>
    <property type="match status" value="1"/>
</dbReference>
<evidence type="ECO:0000256" key="2">
    <source>
        <dbReference type="ARBA" id="ARBA00022801"/>
    </source>
</evidence>
<accession>A0A6C2C3F2</accession>
<dbReference type="Pfam" id="PF00270">
    <property type="entry name" value="DEAD"/>
    <property type="match status" value="1"/>
</dbReference>
<dbReference type="GO" id="GO:0003676">
    <property type="term" value="F:nucleic acid binding"/>
    <property type="evidence" value="ECO:0007669"/>
    <property type="project" value="InterPro"/>
</dbReference>
<evidence type="ECO:0000259" key="6">
    <source>
        <dbReference type="PROSITE" id="PS51194"/>
    </source>
</evidence>
<dbReference type="RefSeq" id="WP_148623518.1">
    <property type="nucleotide sequence ID" value="NZ_SDGZ01000024.1"/>
</dbReference>
<dbReference type="CDD" id="cd17920">
    <property type="entry name" value="DEXHc_RecQ"/>
    <property type="match status" value="1"/>
</dbReference>
<dbReference type="PROSITE" id="PS51194">
    <property type="entry name" value="HELICASE_CTER"/>
    <property type="match status" value="1"/>
</dbReference>
<dbReference type="GO" id="GO:0009378">
    <property type="term" value="F:four-way junction helicase activity"/>
    <property type="evidence" value="ECO:0007669"/>
    <property type="project" value="TreeGrafter"/>
</dbReference>
<name>A0A6C2C3F2_9LACO</name>
<dbReference type="NCBIfam" id="TIGR00614">
    <property type="entry name" value="recQ_fam"/>
    <property type="match status" value="1"/>
</dbReference>
<keyword evidence="2" id="KW-0378">Hydrolase</keyword>
<dbReference type="InterPro" id="IPR014001">
    <property type="entry name" value="Helicase_ATP-bd"/>
</dbReference>
<dbReference type="GO" id="GO:0043590">
    <property type="term" value="C:bacterial nucleoid"/>
    <property type="evidence" value="ECO:0007669"/>
    <property type="project" value="TreeGrafter"/>
</dbReference>
<sequence>MLKTDLDAYLYQEFGFKDFRPGQAEVISAILAGQSALAVLPTGAGKTLIYQMLGRLRNGLTIIVTPLLSLMQDQVARLNYLGEQKAVALNSTLVGRDRQMVMDNLAQYRFLFISPEMLSQTTVINRLKKIELNLLVIDEAHTIISWGPDFRPEYLKLPSVHRMLGQPQLLLLTATATVTMQSETQALFTLANKQDWFLYRQSADRPNIHLHTEQLADEHDKQTRLAGLVKQLQGPGIIYVSSRRLALNLAEYLQTNGDQAVMAYHAGMNYLTRYKIQQQFMLGKLDVIVATSAFGMGIDKNDIRYVIHYHPSQDLANYLQEMGRAGRDGAAALAVTLYVPGDEMLQQRMIDHAIPTDQQLDIIYGDTDNGATIEPQMLRLVKGYQEQAIDLGTAKRLFQERRQAKLQAVTQMISYMQSTKDLRRQLLVEFDQTVANQADQTNESSGTTAKELDQFRKSHTVLNKASQMYTETWQENLRKLFNLD</sequence>
<protein>
    <submittedName>
        <fullName evidence="7">ATP-dependent DNA helicase RecQ</fullName>
    </submittedName>
</protein>
<dbReference type="GO" id="GO:0005524">
    <property type="term" value="F:ATP binding"/>
    <property type="evidence" value="ECO:0007669"/>
    <property type="project" value="UniProtKB-KW"/>
</dbReference>
<organism evidence="7 8">
    <name type="scientific">Weissella muntiaci</name>
    <dbReference type="NCBI Taxonomy" id="2508881"/>
    <lineage>
        <taxon>Bacteria</taxon>
        <taxon>Bacillati</taxon>
        <taxon>Bacillota</taxon>
        <taxon>Bacilli</taxon>
        <taxon>Lactobacillales</taxon>
        <taxon>Lactobacillaceae</taxon>
        <taxon>Weissella</taxon>
    </lineage>
</organism>
<dbReference type="GO" id="GO:0016787">
    <property type="term" value="F:hydrolase activity"/>
    <property type="evidence" value="ECO:0007669"/>
    <property type="project" value="UniProtKB-KW"/>
</dbReference>
<evidence type="ECO:0000313" key="7">
    <source>
        <dbReference type="EMBL" id="TYC48066.1"/>
    </source>
</evidence>